<organism evidence="2 3">
    <name type="scientific">Austropuccinia psidii MF-1</name>
    <dbReference type="NCBI Taxonomy" id="1389203"/>
    <lineage>
        <taxon>Eukaryota</taxon>
        <taxon>Fungi</taxon>
        <taxon>Dikarya</taxon>
        <taxon>Basidiomycota</taxon>
        <taxon>Pucciniomycotina</taxon>
        <taxon>Pucciniomycetes</taxon>
        <taxon>Pucciniales</taxon>
        <taxon>Sphaerophragmiaceae</taxon>
        <taxon>Austropuccinia</taxon>
    </lineage>
</organism>
<dbReference type="AlphaFoldDB" id="A0A9Q3IYY6"/>
<name>A0A9Q3IYY6_9BASI</name>
<evidence type="ECO:0000313" key="3">
    <source>
        <dbReference type="Proteomes" id="UP000765509"/>
    </source>
</evidence>
<protein>
    <submittedName>
        <fullName evidence="2">Uncharacterized protein</fullName>
    </submittedName>
</protein>
<gene>
    <name evidence="2" type="ORF">O181_092342</name>
</gene>
<feature type="chain" id="PRO_5040187743" evidence="1">
    <location>
        <begin position="23"/>
        <end position="159"/>
    </location>
</feature>
<sequence>MTSLQRTLRLFLVFYLSVFSHAEKTKKFVEETKNSTTAGIFPFRDYKEFQISDGTAGDSKERAAKVFVEPFNGVDLSRVDQTDLQNLQNMSKAAILNEEFFVKAISVQLAQKVKGLNVEARIKEAEEKLAKNIALDKKTKGRKMISYLSLDGKQGGTES</sequence>
<dbReference type="Proteomes" id="UP000765509">
    <property type="component" value="Unassembled WGS sequence"/>
</dbReference>
<dbReference type="PANTHER" id="PTHR38849">
    <property type="entry name" value="SMALL SECRETED PROTEIN"/>
    <property type="match status" value="1"/>
</dbReference>
<reference evidence="2" key="1">
    <citation type="submission" date="2021-03" db="EMBL/GenBank/DDBJ databases">
        <title>Draft genome sequence of rust myrtle Austropuccinia psidii MF-1, a brazilian biotype.</title>
        <authorList>
            <person name="Quecine M.C."/>
            <person name="Pachon D.M.R."/>
            <person name="Bonatelli M.L."/>
            <person name="Correr F.H."/>
            <person name="Franceschini L.M."/>
            <person name="Leite T.F."/>
            <person name="Margarido G.R.A."/>
            <person name="Almeida C.A."/>
            <person name="Ferrarezi J.A."/>
            <person name="Labate C.A."/>
        </authorList>
    </citation>
    <scope>NUCLEOTIDE SEQUENCE</scope>
    <source>
        <strain evidence="2">MF-1</strain>
    </source>
</reference>
<dbReference type="EMBL" id="AVOT02058835">
    <property type="protein sequence ID" value="MBW0552627.1"/>
    <property type="molecule type" value="Genomic_DNA"/>
</dbReference>
<evidence type="ECO:0000313" key="2">
    <source>
        <dbReference type="EMBL" id="MBW0552627.1"/>
    </source>
</evidence>
<keyword evidence="3" id="KW-1185">Reference proteome</keyword>
<dbReference type="PANTHER" id="PTHR38849:SF1">
    <property type="entry name" value="SMALL SECRETED PROTEIN"/>
    <property type="match status" value="1"/>
</dbReference>
<feature type="signal peptide" evidence="1">
    <location>
        <begin position="1"/>
        <end position="22"/>
    </location>
</feature>
<comment type="caution">
    <text evidence="2">The sequence shown here is derived from an EMBL/GenBank/DDBJ whole genome shotgun (WGS) entry which is preliminary data.</text>
</comment>
<accession>A0A9Q3IYY6</accession>
<proteinExistence type="predicted"/>
<dbReference type="OrthoDB" id="2498176at2759"/>
<evidence type="ECO:0000256" key="1">
    <source>
        <dbReference type="SAM" id="SignalP"/>
    </source>
</evidence>
<keyword evidence="1" id="KW-0732">Signal</keyword>